<keyword evidence="4" id="KW-1185">Reference proteome</keyword>
<dbReference type="Proteomes" id="UP000036834">
    <property type="component" value="Unassembled WGS sequence"/>
</dbReference>
<dbReference type="EMBL" id="LGIQ01000009">
    <property type="protein sequence ID" value="KNB70408.1"/>
    <property type="molecule type" value="Genomic_DNA"/>
</dbReference>
<dbReference type="EMBL" id="BJON01000023">
    <property type="protein sequence ID" value="GED71814.1"/>
    <property type="molecule type" value="Genomic_DNA"/>
</dbReference>
<dbReference type="Proteomes" id="UP000319578">
    <property type="component" value="Unassembled WGS sequence"/>
</dbReference>
<dbReference type="STRING" id="54915.ADS79_15820"/>
<evidence type="ECO:0000313" key="3">
    <source>
        <dbReference type="Proteomes" id="UP000036834"/>
    </source>
</evidence>
<organism evidence="2 3">
    <name type="scientific">Brevibacillus reuszeri</name>
    <dbReference type="NCBI Taxonomy" id="54915"/>
    <lineage>
        <taxon>Bacteria</taxon>
        <taxon>Bacillati</taxon>
        <taxon>Bacillota</taxon>
        <taxon>Bacilli</taxon>
        <taxon>Bacillales</taxon>
        <taxon>Paenibacillaceae</taxon>
        <taxon>Brevibacillus</taxon>
    </lineage>
</organism>
<dbReference type="Gene3D" id="1.10.238.160">
    <property type="match status" value="1"/>
</dbReference>
<name>A0A0K9YNU9_9BACL</name>
<accession>A0A0K9YNU9</accession>
<dbReference type="OrthoDB" id="2857704at2"/>
<proteinExistence type="predicted"/>
<evidence type="ECO:0000313" key="4">
    <source>
        <dbReference type="Proteomes" id="UP000319578"/>
    </source>
</evidence>
<dbReference type="AlphaFoldDB" id="A0A0K9YNU9"/>
<dbReference type="PATRIC" id="fig|54915.3.peg.2186"/>
<comment type="caution">
    <text evidence="2">The sequence shown here is derived from an EMBL/GenBank/DDBJ whole genome shotgun (WGS) entry which is preliminary data.</text>
</comment>
<evidence type="ECO:0000313" key="1">
    <source>
        <dbReference type="EMBL" id="GED71814.1"/>
    </source>
</evidence>
<reference evidence="1 4" key="3">
    <citation type="submission" date="2019-06" db="EMBL/GenBank/DDBJ databases">
        <title>Whole genome shotgun sequence of Brevibacillus reuszeri NBRC 15719.</title>
        <authorList>
            <person name="Hosoyama A."/>
            <person name="Uohara A."/>
            <person name="Ohji S."/>
            <person name="Ichikawa N."/>
        </authorList>
    </citation>
    <scope>NUCLEOTIDE SEQUENCE [LARGE SCALE GENOMIC DNA]</scope>
    <source>
        <strain evidence="1 4">NBRC 15719</strain>
    </source>
</reference>
<gene>
    <name evidence="2" type="ORF">ADS79_15820</name>
    <name evidence="1" type="ORF">BRE01_55160</name>
</gene>
<reference evidence="3" key="1">
    <citation type="submission" date="2015-07" db="EMBL/GenBank/DDBJ databases">
        <title>Genome sequencing project for genomic taxonomy and phylogenomics of Bacillus-like bacteria.</title>
        <authorList>
            <person name="Liu B."/>
            <person name="Wang J."/>
            <person name="Zhu Y."/>
            <person name="Liu G."/>
            <person name="Chen Q."/>
            <person name="Chen Z."/>
            <person name="Lan J."/>
            <person name="Che J."/>
            <person name="Ge C."/>
            <person name="Shi H."/>
            <person name="Pan Z."/>
            <person name="Liu X."/>
        </authorList>
    </citation>
    <scope>NUCLEOTIDE SEQUENCE [LARGE SCALE GENOMIC DNA]</scope>
    <source>
        <strain evidence="3">DSM 9887</strain>
    </source>
</reference>
<reference evidence="2" key="2">
    <citation type="submission" date="2015-07" db="EMBL/GenBank/DDBJ databases">
        <title>MeaNS - Measles Nucleotide Surveillance Program.</title>
        <authorList>
            <person name="Tran T."/>
            <person name="Druce J."/>
        </authorList>
    </citation>
    <scope>NUCLEOTIDE SEQUENCE</scope>
    <source>
        <strain evidence="2">DSM 9887</strain>
    </source>
</reference>
<evidence type="ECO:0000313" key="2">
    <source>
        <dbReference type="EMBL" id="KNB70408.1"/>
    </source>
</evidence>
<sequence>MQVELDDIMGLAEVSDMVGKSKQYVKTYLERGQFPEPVKVLASGPIWLREQIQTWIDTPRPRGRKKKED</sequence>
<protein>
    <submittedName>
        <fullName evidence="2">Uncharacterized protein</fullName>
    </submittedName>
</protein>
<dbReference type="RefSeq" id="WP_049739386.1">
    <property type="nucleotide sequence ID" value="NZ_BJON01000023.1"/>
</dbReference>